<organism evidence="7 8">
    <name type="scientific">Paramarasmius palmivorus</name>
    <dbReference type="NCBI Taxonomy" id="297713"/>
    <lineage>
        <taxon>Eukaryota</taxon>
        <taxon>Fungi</taxon>
        <taxon>Dikarya</taxon>
        <taxon>Basidiomycota</taxon>
        <taxon>Agaricomycotina</taxon>
        <taxon>Agaricomycetes</taxon>
        <taxon>Agaricomycetidae</taxon>
        <taxon>Agaricales</taxon>
        <taxon>Marasmiineae</taxon>
        <taxon>Marasmiaceae</taxon>
        <taxon>Paramarasmius</taxon>
    </lineage>
</organism>
<proteinExistence type="inferred from homology"/>
<keyword evidence="3" id="KW-0479">Metal-binding</keyword>
<dbReference type="InterPro" id="IPR018163">
    <property type="entry name" value="Thr/Ala-tRNA-synth_IIc_edit"/>
</dbReference>
<dbReference type="Proteomes" id="UP001383192">
    <property type="component" value="Unassembled WGS sequence"/>
</dbReference>
<dbReference type="Gene3D" id="2.40.30.130">
    <property type="match status" value="1"/>
</dbReference>
<evidence type="ECO:0000256" key="5">
    <source>
        <dbReference type="SAM" id="Coils"/>
    </source>
</evidence>
<protein>
    <recommendedName>
        <fullName evidence="6">Threonyl/alanyl tRNA synthetase SAD domain-containing protein</fullName>
    </recommendedName>
</protein>
<gene>
    <name evidence="7" type="ORF">VNI00_005597</name>
</gene>
<evidence type="ECO:0000256" key="3">
    <source>
        <dbReference type="ARBA" id="ARBA00022723"/>
    </source>
</evidence>
<dbReference type="Gene3D" id="3.30.980.10">
    <property type="entry name" value="Threonyl-trna Synthetase, Chain A, domain 2"/>
    <property type="match status" value="1"/>
</dbReference>
<comment type="cofactor">
    <cofactor evidence="1">
        <name>Zn(2+)</name>
        <dbReference type="ChEBI" id="CHEBI:29105"/>
    </cofactor>
</comment>
<dbReference type="InterPro" id="IPR051335">
    <property type="entry name" value="Alanyl-tRNA_Editing_Enzymes"/>
</dbReference>
<name>A0AAW0DG87_9AGAR</name>
<evidence type="ECO:0000256" key="2">
    <source>
        <dbReference type="ARBA" id="ARBA00008429"/>
    </source>
</evidence>
<keyword evidence="5" id="KW-0175">Coiled coil</keyword>
<dbReference type="SUPFAM" id="SSF50447">
    <property type="entry name" value="Translation proteins"/>
    <property type="match status" value="1"/>
</dbReference>
<dbReference type="GO" id="GO:0004812">
    <property type="term" value="F:aminoacyl-tRNA ligase activity"/>
    <property type="evidence" value="ECO:0007669"/>
    <property type="project" value="InterPro"/>
</dbReference>
<dbReference type="GO" id="GO:0002196">
    <property type="term" value="F:Ser-tRNA(Ala) deacylase activity"/>
    <property type="evidence" value="ECO:0007669"/>
    <property type="project" value="TreeGrafter"/>
</dbReference>
<reference evidence="7 8" key="1">
    <citation type="submission" date="2024-01" db="EMBL/GenBank/DDBJ databases">
        <title>A draft genome for a cacao thread blight-causing isolate of Paramarasmius palmivorus.</title>
        <authorList>
            <person name="Baruah I.K."/>
            <person name="Bukari Y."/>
            <person name="Amoako-Attah I."/>
            <person name="Meinhardt L.W."/>
            <person name="Bailey B.A."/>
            <person name="Cohen S.P."/>
        </authorList>
    </citation>
    <scope>NUCLEOTIDE SEQUENCE [LARGE SCALE GENOMIC DNA]</scope>
    <source>
        <strain evidence="7 8">GH-12</strain>
    </source>
</reference>
<keyword evidence="4" id="KW-0862">Zinc</keyword>
<evidence type="ECO:0000259" key="6">
    <source>
        <dbReference type="Pfam" id="PF07973"/>
    </source>
</evidence>
<evidence type="ECO:0000256" key="4">
    <source>
        <dbReference type="ARBA" id="ARBA00022833"/>
    </source>
</evidence>
<dbReference type="SUPFAM" id="SSF55186">
    <property type="entry name" value="ThrRS/AlaRS common domain"/>
    <property type="match status" value="1"/>
</dbReference>
<dbReference type="PANTHER" id="PTHR43462:SF1">
    <property type="entry name" value="ALANYL-TRNA EDITING PROTEIN AARSD1"/>
    <property type="match status" value="1"/>
</dbReference>
<dbReference type="EMBL" id="JAYKXP010000016">
    <property type="protein sequence ID" value="KAK7049566.1"/>
    <property type="molecule type" value="Genomic_DNA"/>
</dbReference>
<comment type="similarity">
    <text evidence="2">Belongs to the class-II aminoacyl-tRNA synthetase family. Alax-L subfamily.</text>
</comment>
<evidence type="ECO:0000313" key="7">
    <source>
        <dbReference type="EMBL" id="KAK7049566.1"/>
    </source>
</evidence>
<dbReference type="InterPro" id="IPR012947">
    <property type="entry name" value="tRNA_SAD"/>
</dbReference>
<dbReference type="GO" id="GO:0046872">
    <property type="term" value="F:metal ion binding"/>
    <property type="evidence" value="ECO:0007669"/>
    <property type="project" value="UniProtKB-KW"/>
</dbReference>
<dbReference type="InterPro" id="IPR009000">
    <property type="entry name" value="Transl_B-barrel_sf"/>
</dbReference>
<dbReference type="GO" id="GO:0005524">
    <property type="term" value="F:ATP binding"/>
    <property type="evidence" value="ECO:0007669"/>
    <property type="project" value="InterPro"/>
</dbReference>
<dbReference type="AlphaFoldDB" id="A0AAW0DG87"/>
<feature type="coiled-coil region" evidence="5">
    <location>
        <begin position="346"/>
        <end position="373"/>
    </location>
</feature>
<sequence length="500" mass="54807">MAATAILLPPTTPPDYFRIVSPSFAVPNDPQVPIPVGILACQRDPLLREIETNVISCSVYQPPPPNKKSKNAVSAPSLPNKPILLINLHDTVLFPEGGGQPTDTGIIVAEGRDWEVVQVKRHGAQAVHYVVVDQEDVGLSVFSPGAKVTARLDAQGWDRRYDHMSMHTSQHLLSALLESRLNIPTLSWSLTNFPSFCYVELPRAISQSEIQLIQDEANRLVFEGRKVHVEVEELDWSSEKEAPTLENGRAVGKALPKDYTGGVKRVIVIEGVDKNPCCGTHLPSISNLQLFLLPQTESLSRANSTSTRLHFLCGPRLIAHLTTTQRLLSETGSILSCGAPLVPERVAQVADERKRAEKRVNDLEIELAKSVSRGLIDEAIKTTQGSSFKKYVPRMDDGNALGLLSAIVFAFTADVAEQNLRTPYLVIISSTPSSQTTSSTTLIMVFGSDDELVKKACNLLKERLNVKGGGKGRWSGKYTGVWREGKEAKVIEDLLENLNN</sequence>
<evidence type="ECO:0000256" key="1">
    <source>
        <dbReference type="ARBA" id="ARBA00001947"/>
    </source>
</evidence>
<comment type="caution">
    <text evidence="7">The sequence shown here is derived from an EMBL/GenBank/DDBJ whole genome shotgun (WGS) entry which is preliminary data.</text>
</comment>
<dbReference type="GO" id="GO:0043039">
    <property type="term" value="P:tRNA aminoacylation"/>
    <property type="evidence" value="ECO:0007669"/>
    <property type="project" value="InterPro"/>
</dbReference>
<accession>A0AAW0DG87</accession>
<dbReference type="PANTHER" id="PTHR43462">
    <property type="entry name" value="ALANYL-TRNA EDITING PROTEIN"/>
    <property type="match status" value="1"/>
</dbReference>
<feature type="domain" description="Threonyl/alanyl tRNA synthetase SAD" evidence="6">
    <location>
        <begin position="265"/>
        <end position="298"/>
    </location>
</feature>
<evidence type="ECO:0000313" key="8">
    <source>
        <dbReference type="Proteomes" id="UP001383192"/>
    </source>
</evidence>
<keyword evidence="8" id="KW-1185">Reference proteome</keyword>
<dbReference type="Pfam" id="PF07973">
    <property type="entry name" value="tRNA_SAD"/>
    <property type="match status" value="1"/>
</dbReference>